<reference evidence="1 2" key="1">
    <citation type="submission" date="2015-07" db="EMBL/GenBank/DDBJ databases">
        <title>The genome of Dufourea novaeangliae.</title>
        <authorList>
            <person name="Pan H."/>
            <person name="Kapheim K."/>
        </authorList>
    </citation>
    <scope>NUCLEOTIDE SEQUENCE [LARGE SCALE GENOMIC DNA]</scope>
    <source>
        <strain evidence="1">0120121106</strain>
        <tissue evidence="1">Whole body</tissue>
    </source>
</reference>
<evidence type="ECO:0000313" key="1">
    <source>
        <dbReference type="EMBL" id="KZC14939.1"/>
    </source>
</evidence>
<organism evidence="1 2">
    <name type="scientific">Dufourea novaeangliae</name>
    <name type="common">Sweat bee</name>
    <dbReference type="NCBI Taxonomy" id="178035"/>
    <lineage>
        <taxon>Eukaryota</taxon>
        <taxon>Metazoa</taxon>
        <taxon>Ecdysozoa</taxon>
        <taxon>Arthropoda</taxon>
        <taxon>Hexapoda</taxon>
        <taxon>Insecta</taxon>
        <taxon>Pterygota</taxon>
        <taxon>Neoptera</taxon>
        <taxon>Endopterygota</taxon>
        <taxon>Hymenoptera</taxon>
        <taxon>Apocrita</taxon>
        <taxon>Aculeata</taxon>
        <taxon>Apoidea</taxon>
        <taxon>Anthophila</taxon>
        <taxon>Halictidae</taxon>
        <taxon>Rophitinae</taxon>
        <taxon>Dufourea</taxon>
    </lineage>
</organism>
<keyword evidence="2" id="KW-1185">Reference proteome</keyword>
<name>A0A154PSP9_DUFNO</name>
<gene>
    <name evidence="1" type="ORF">WN55_07528</name>
</gene>
<proteinExistence type="predicted"/>
<protein>
    <submittedName>
        <fullName evidence="1">Uncharacterized protein</fullName>
    </submittedName>
</protein>
<dbReference type="EMBL" id="KQ435169">
    <property type="protein sequence ID" value="KZC14939.1"/>
    <property type="molecule type" value="Genomic_DNA"/>
</dbReference>
<evidence type="ECO:0000313" key="2">
    <source>
        <dbReference type="Proteomes" id="UP000076502"/>
    </source>
</evidence>
<sequence length="74" mass="8931">MSTSCSGCLDTFSENIWNRYARLKYSIYKWWVTEEGRWRSQPRRRGNDQRGSCIFVAVVLVFETLKETHRVVYY</sequence>
<dbReference type="AlphaFoldDB" id="A0A154PSP9"/>
<accession>A0A154PSP9</accession>
<dbReference type="Proteomes" id="UP000076502">
    <property type="component" value="Unassembled WGS sequence"/>
</dbReference>